<evidence type="ECO:0000259" key="1">
    <source>
        <dbReference type="Pfam" id="PF13229"/>
    </source>
</evidence>
<dbReference type="OrthoDB" id="206323at2759"/>
<gene>
    <name evidence="2" type="ORF">TrRE_jg6982</name>
</gene>
<dbReference type="EMBL" id="BRXZ01001971">
    <property type="protein sequence ID" value="GMH51212.1"/>
    <property type="molecule type" value="Genomic_DNA"/>
</dbReference>
<protein>
    <recommendedName>
        <fullName evidence="1">Right handed beta helix domain-containing protein</fullName>
    </recommendedName>
</protein>
<dbReference type="Proteomes" id="UP001165082">
    <property type="component" value="Unassembled WGS sequence"/>
</dbReference>
<dbReference type="Gene3D" id="2.160.20.10">
    <property type="entry name" value="Single-stranded right-handed beta-helix, Pectin lyase-like"/>
    <property type="match status" value="1"/>
</dbReference>
<feature type="non-terminal residue" evidence="2">
    <location>
        <position position="360"/>
    </location>
</feature>
<feature type="non-terminal residue" evidence="2">
    <location>
        <position position="1"/>
    </location>
</feature>
<dbReference type="InterPro" id="IPR012334">
    <property type="entry name" value="Pectin_lyas_fold"/>
</dbReference>
<dbReference type="InterPro" id="IPR039448">
    <property type="entry name" value="Beta_helix"/>
</dbReference>
<dbReference type="Pfam" id="PF13229">
    <property type="entry name" value="Beta_helix"/>
    <property type="match status" value="1"/>
</dbReference>
<organism evidence="2 3">
    <name type="scientific">Triparma retinervis</name>
    <dbReference type="NCBI Taxonomy" id="2557542"/>
    <lineage>
        <taxon>Eukaryota</taxon>
        <taxon>Sar</taxon>
        <taxon>Stramenopiles</taxon>
        <taxon>Ochrophyta</taxon>
        <taxon>Bolidophyceae</taxon>
        <taxon>Parmales</taxon>
        <taxon>Triparmaceae</taxon>
        <taxon>Triparma</taxon>
    </lineage>
</organism>
<accession>A0A9W7DQR6</accession>
<comment type="caution">
    <text evidence="2">The sequence shown here is derived from an EMBL/GenBank/DDBJ whole genome shotgun (WGS) entry which is preliminary data.</text>
</comment>
<name>A0A9W7DQR6_9STRA</name>
<dbReference type="InterPro" id="IPR011050">
    <property type="entry name" value="Pectin_lyase_fold/virulence"/>
</dbReference>
<keyword evidence="3" id="KW-1185">Reference proteome</keyword>
<evidence type="ECO:0000313" key="3">
    <source>
        <dbReference type="Proteomes" id="UP001165082"/>
    </source>
</evidence>
<evidence type="ECO:0000313" key="2">
    <source>
        <dbReference type="EMBL" id="GMH51212.1"/>
    </source>
</evidence>
<proteinExistence type="predicted"/>
<dbReference type="InterPro" id="IPR006626">
    <property type="entry name" value="PbH1"/>
</dbReference>
<feature type="domain" description="Right handed beta helix" evidence="1">
    <location>
        <begin position="105"/>
        <end position="306"/>
    </location>
</feature>
<dbReference type="SMART" id="SM00710">
    <property type="entry name" value="PbH1"/>
    <property type="match status" value="6"/>
</dbReference>
<dbReference type="AlphaFoldDB" id="A0A9W7DQR6"/>
<reference evidence="2" key="1">
    <citation type="submission" date="2022-07" db="EMBL/GenBank/DDBJ databases">
        <title>Genome analysis of Parmales, a sister group of diatoms, reveals the evolutionary specialization of diatoms from phago-mixotrophs to photoautotrophs.</title>
        <authorList>
            <person name="Ban H."/>
            <person name="Sato S."/>
            <person name="Yoshikawa S."/>
            <person name="Kazumasa Y."/>
            <person name="Nakamura Y."/>
            <person name="Ichinomiya M."/>
            <person name="Saitoh K."/>
            <person name="Sato N."/>
            <person name="Blanc-Mathieu R."/>
            <person name="Endo H."/>
            <person name="Kuwata A."/>
            <person name="Ogata H."/>
        </authorList>
    </citation>
    <scope>NUCLEOTIDE SEQUENCE</scope>
</reference>
<dbReference type="SUPFAM" id="SSF51126">
    <property type="entry name" value="Pectin lyase-like"/>
    <property type="match status" value="1"/>
</dbReference>
<sequence>GTNAQDGDCIYIHGGQTYYNHNFGSGGLNNGAAMSLKNLRDIMVTSLPGTGTAKIKIDGSGGIVASNVVRLSVSNLEIEGPNADITFSAAQADRLNHSPYFSGRGIVVWSGSHIHVHSCHVHHTANSAIRANKADYMLVEGNRVHSSTWWTSNGESAIVIAEAEPVDGLDEIKMRIVGNEVYDNENRISYYNENYDDPEYLEKNQMHVARENYGSSLQDFIIDGSGVYITRNSNSYVTGRMELSNNLCYRNGINGVVVHKTDRVLVKNNVIFDNGQVPREAPQSRQAYAGLTINNSEDVTVYNNSVVTTLPDDYAYAISGTTYGFIDEFGVDRTAPENLNRHCGGLVKSDFGDRVVAGVA</sequence>